<protein>
    <submittedName>
        <fullName evidence="4">PEPxxWA-CTERM sorting domain-containing protein</fullName>
    </submittedName>
</protein>
<dbReference type="InterPro" id="IPR013424">
    <property type="entry name" value="Ice-binding_C"/>
</dbReference>
<comment type="caution">
    <text evidence="4">The sequence shown here is derived from an EMBL/GenBank/DDBJ whole genome shotgun (WGS) entry which is preliminary data.</text>
</comment>
<dbReference type="NCBIfam" id="TIGR02595">
    <property type="entry name" value="PEP_CTERM"/>
    <property type="match status" value="1"/>
</dbReference>
<keyword evidence="5" id="KW-1185">Reference proteome</keyword>
<name>A0ABT8YFD8_9SPHN</name>
<evidence type="ECO:0000256" key="2">
    <source>
        <dbReference type="SAM" id="SignalP"/>
    </source>
</evidence>
<dbReference type="NCBIfam" id="NF035944">
    <property type="entry name" value="PEPxxWA-CTERM"/>
    <property type="match status" value="1"/>
</dbReference>
<keyword evidence="2" id="KW-0732">Signal</keyword>
<accession>A0ABT8YFD8</accession>
<organism evidence="4 5">
    <name type="scientific">Sphingomonas natans</name>
    <dbReference type="NCBI Taxonomy" id="3063330"/>
    <lineage>
        <taxon>Bacteria</taxon>
        <taxon>Pseudomonadati</taxon>
        <taxon>Pseudomonadota</taxon>
        <taxon>Alphaproteobacteria</taxon>
        <taxon>Sphingomonadales</taxon>
        <taxon>Sphingomonadaceae</taxon>
        <taxon>Sphingomonas</taxon>
    </lineage>
</organism>
<sequence>MRIVFSSLLAACLLGGLATPASAVTTIGGITFSDTAFADAISATRPGMTAVGGTLSQVLTDKDPGTFARGEAGDRVTFSFLDNVAVNGAGNDIALFELGAPDSFDITINGTTLTFGSVFTGFTAGGFNLNVAVFDLSAFGLMTGETIDALTMGFPMIVGTRATPSLVAAIHSSAVPEPASWALMLIGFGAIGAALRRRCPAVQVRFAA</sequence>
<feature type="signal peptide" evidence="2">
    <location>
        <begin position="1"/>
        <end position="23"/>
    </location>
</feature>
<dbReference type="EMBL" id="JAUOTP010000010">
    <property type="protein sequence ID" value="MDO6416459.1"/>
    <property type="molecule type" value="Genomic_DNA"/>
</dbReference>
<feature type="domain" description="Ice-binding protein C-terminal" evidence="3">
    <location>
        <begin position="174"/>
        <end position="198"/>
    </location>
</feature>
<keyword evidence="1" id="KW-1133">Transmembrane helix</keyword>
<evidence type="ECO:0000313" key="5">
    <source>
        <dbReference type="Proteomes" id="UP001169764"/>
    </source>
</evidence>
<dbReference type="RefSeq" id="WP_303546007.1">
    <property type="nucleotide sequence ID" value="NZ_JAUOTP010000010.1"/>
</dbReference>
<keyword evidence="1" id="KW-0812">Transmembrane</keyword>
<dbReference type="Proteomes" id="UP001169764">
    <property type="component" value="Unassembled WGS sequence"/>
</dbReference>
<dbReference type="Pfam" id="PF07589">
    <property type="entry name" value="PEP-CTERM"/>
    <property type="match status" value="1"/>
</dbReference>
<evidence type="ECO:0000259" key="3">
    <source>
        <dbReference type="Pfam" id="PF07589"/>
    </source>
</evidence>
<proteinExistence type="predicted"/>
<reference evidence="4" key="1">
    <citation type="submission" date="2023-07" db="EMBL/GenBank/DDBJ databases">
        <authorList>
            <person name="Kim M."/>
        </authorList>
    </citation>
    <scope>NUCLEOTIDE SEQUENCE</scope>
    <source>
        <strain evidence="4">BIUV-7</strain>
    </source>
</reference>
<feature type="transmembrane region" description="Helical" evidence="1">
    <location>
        <begin position="178"/>
        <end position="195"/>
    </location>
</feature>
<evidence type="ECO:0000313" key="4">
    <source>
        <dbReference type="EMBL" id="MDO6416459.1"/>
    </source>
</evidence>
<feature type="chain" id="PRO_5045608874" evidence="2">
    <location>
        <begin position="24"/>
        <end position="208"/>
    </location>
</feature>
<keyword evidence="1" id="KW-0472">Membrane</keyword>
<evidence type="ECO:0000256" key="1">
    <source>
        <dbReference type="SAM" id="Phobius"/>
    </source>
</evidence>
<gene>
    <name evidence="4" type="ORF">Q4F19_18895</name>
</gene>